<organism evidence="1 2">
    <name type="scientific">Cryptolaemus montrouzieri</name>
    <dbReference type="NCBI Taxonomy" id="559131"/>
    <lineage>
        <taxon>Eukaryota</taxon>
        <taxon>Metazoa</taxon>
        <taxon>Ecdysozoa</taxon>
        <taxon>Arthropoda</taxon>
        <taxon>Hexapoda</taxon>
        <taxon>Insecta</taxon>
        <taxon>Pterygota</taxon>
        <taxon>Neoptera</taxon>
        <taxon>Endopterygota</taxon>
        <taxon>Coleoptera</taxon>
        <taxon>Polyphaga</taxon>
        <taxon>Cucujiformia</taxon>
        <taxon>Coccinelloidea</taxon>
        <taxon>Coccinellidae</taxon>
        <taxon>Scymninae</taxon>
        <taxon>Scymnini</taxon>
        <taxon>Cryptolaemus</taxon>
    </lineage>
</organism>
<dbReference type="EMBL" id="JABFTP020000185">
    <property type="protein sequence ID" value="KAL3285916.1"/>
    <property type="molecule type" value="Genomic_DNA"/>
</dbReference>
<evidence type="ECO:0000313" key="1">
    <source>
        <dbReference type="EMBL" id="KAL3285916.1"/>
    </source>
</evidence>
<dbReference type="AlphaFoldDB" id="A0ABD2P4M0"/>
<name>A0ABD2P4M0_9CUCU</name>
<sequence length="98" mass="11427">MDHLMKLAFDDIKDPMRTGDLGQESDIASEDELKENVDDTITEQEYTDNSDNEFVLLKKTWKDYSHKDRMRSHNGPDPKQFKRRKAANIITWLPGVSN</sequence>
<keyword evidence="2" id="KW-1185">Reference proteome</keyword>
<accession>A0ABD2P4M0</accession>
<gene>
    <name evidence="1" type="ORF">HHI36_000434</name>
</gene>
<comment type="caution">
    <text evidence="1">The sequence shown here is derived from an EMBL/GenBank/DDBJ whole genome shotgun (WGS) entry which is preliminary data.</text>
</comment>
<evidence type="ECO:0000313" key="2">
    <source>
        <dbReference type="Proteomes" id="UP001516400"/>
    </source>
</evidence>
<proteinExistence type="predicted"/>
<reference evidence="1 2" key="1">
    <citation type="journal article" date="2021" name="BMC Biol.">
        <title>Horizontally acquired antibacterial genes associated with adaptive radiation of ladybird beetles.</title>
        <authorList>
            <person name="Li H.S."/>
            <person name="Tang X.F."/>
            <person name="Huang Y.H."/>
            <person name="Xu Z.Y."/>
            <person name="Chen M.L."/>
            <person name="Du X.Y."/>
            <person name="Qiu B.Y."/>
            <person name="Chen P.T."/>
            <person name="Zhang W."/>
            <person name="Slipinski A."/>
            <person name="Escalona H.E."/>
            <person name="Waterhouse R.M."/>
            <person name="Zwick A."/>
            <person name="Pang H."/>
        </authorList>
    </citation>
    <scope>NUCLEOTIDE SEQUENCE [LARGE SCALE GENOMIC DNA]</scope>
    <source>
        <strain evidence="1">SYSU2018</strain>
    </source>
</reference>
<dbReference type="Proteomes" id="UP001516400">
    <property type="component" value="Unassembled WGS sequence"/>
</dbReference>
<protein>
    <submittedName>
        <fullName evidence="1">Uncharacterized protein</fullName>
    </submittedName>
</protein>